<protein>
    <submittedName>
        <fullName evidence="2">Uncharacterized protein</fullName>
    </submittedName>
</protein>
<proteinExistence type="predicted"/>
<organism evidence="2">
    <name type="scientific">Arundo donax</name>
    <name type="common">Giant reed</name>
    <name type="synonym">Donax arundinaceus</name>
    <dbReference type="NCBI Taxonomy" id="35708"/>
    <lineage>
        <taxon>Eukaryota</taxon>
        <taxon>Viridiplantae</taxon>
        <taxon>Streptophyta</taxon>
        <taxon>Embryophyta</taxon>
        <taxon>Tracheophyta</taxon>
        <taxon>Spermatophyta</taxon>
        <taxon>Magnoliopsida</taxon>
        <taxon>Liliopsida</taxon>
        <taxon>Poales</taxon>
        <taxon>Poaceae</taxon>
        <taxon>PACMAD clade</taxon>
        <taxon>Arundinoideae</taxon>
        <taxon>Arundineae</taxon>
        <taxon>Arundo</taxon>
    </lineage>
</organism>
<dbReference type="EMBL" id="GBRH01244533">
    <property type="protein sequence ID" value="JAD53362.1"/>
    <property type="molecule type" value="Transcribed_RNA"/>
</dbReference>
<evidence type="ECO:0000313" key="2">
    <source>
        <dbReference type="EMBL" id="JAD53362.1"/>
    </source>
</evidence>
<reference evidence="2" key="1">
    <citation type="submission" date="2014-09" db="EMBL/GenBank/DDBJ databases">
        <authorList>
            <person name="Magalhaes I.L.F."/>
            <person name="Oliveira U."/>
            <person name="Santos F.R."/>
            <person name="Vidigal T.H.D.A."/>
            <person name="Brescovit A.D."/>
            <person name="Santos A.J."/>
        </authorList>
    </citation>
    <scope>NUCLEOTIDE SEQUENCE</scope>
    <source>
        <tissue evidence="2">Shoot tissue taken approximately 20 cm above the soil surface</tissue>
    </source>
</reference>
<name>A0A0A9B202_ARUDO</name>
<feature type="transmembrane region" description="Helical" evidence="1">
    <location>
        <begin position="6"/>
        <end position="28"/>
    </location>
</feature>
<keyword evidence="1" id="KW-1133">Transmembrane helix</keyword>
<accession>A0A0A9B202</accession>
<keyword evidence="1" id="KW-0472">Membrane</keyword>
<dbReference type="AlphaFoldDB" id="A0A0A9B202"/>
<evidence type="ECO:0000256" key="1">
    <source>
        <dbReference type="SAM" id="Phobius"/>
    </source>
</evidence>
<keyword evidence="1" id="KW-0812">Transmembrane</keyword>
<sequence length="43" mass="4932">MADTLVSGHIISACFIISIHFLVIYLFYLTCMFYSLQLSCSYC</sequence>
<reference evidence="2" key="2">
    <citation type="journal article" date="2015" name="Data Brief">
        <title>Shoot transcriptome of the giant reed, Arundo donax.</title>
        <authorList>
            <person name="Barrero R.A."/>
            <person name="Guerrero F.D."/>
            <person name="Moolhuijzen P."/>
            <person name="Goolsby J.A."/>
            <person name="Tidwell J."/>
            <person name="Bellgard S.E."/>
            <person name="Bellgard M.I."/>
        </authorList>
    </citation>
    <scope>NUCLEOTIDE SEQUENCE</scope>
    <source>
        <tissue evidence="2">Shoot tissue taken approximately 20 cm above the soil surface</tissue>
    </source>
</reference>